<proteinExistence type="predicted"/>
<reference evidence="1" key="1">
    <citation type="journal article" date="2021" name="PeerJ">
        <title>Extensive microbial diversity within the chicken gut microbiome revealed by metagenomics and culture.</title>
        <authorList>
            <person name="Gilroy R."/>
            <person name="Ravi A."/>
            <person name="Getino M."/>
            <person name="Pursley I."/>
            <person name="Horton D.L."/>
            <person name="Alikhan N.F."/>
            <person name="Baker D."/>
            <person name="Gharbi K."/>
            <person name="Hall N."/>
            <person name="Watson M."/>
            <person name="Adriaenssens E.M."/>
            <person name="Foster-Nyarko E."/>
            <person name="Jarju S."/>
            <person name="Secka A."/>
            <person name="Antonio M."/>
            <person name="Oren A."/>
            <person name="Chaudhuri R.R."/>
            <person name="La Ragione R."/>
            <person name="Hildebrand F."/>
            <person name="Pallen M.J."/>
        </authorList>
    </citation>
    <scope>NUCLEOTIDE SEQUENCE</scope>
    <source>
        <strain evidence="1">7886</strain>
    </source>
</reference>
<evidence type="ECO:0000313" key="1">
    <source>
        <dbReference type="EMBL" id="HJF88113.1"/>
    </source>
</evidence>
<protein>
    <submittedName>
        <fullName evidence="1">Uncharacterized protein</fullName>
    </submittedName>
</protein>
<reference evidence="1" key="2">
    <citation type="submission" date="2021-09" db="EMBL/GenBank/DDBJ databases">
        <authorList>
            <person name="Gilroy R."/>
        </authorList>
    </citation>
    <scope>NUCLEOTIDE SEQUENCE</scope>
    <source>
        <strain evidence="1">7886</strain>
    </source>
</reference>
<name>A0A921HUV2_9LACO</name>
<gene>
    <name evidence="1" type="ORF">K8V88_11825</name>
</gene>
<accession>A0A921HUV2</accession>
<comment type="caution">
    <text evidence="1">The sequence shown here is derived from an EMBL/GenBank/DDBJ whole genome shotgun (WGS) entry which is preliminary data.</text>
</comment>
<dbReference type="Proteomes" id="UP000747013">
    <property type="component" value="Unassembled WGS sequence"/>
</dbReference>
<dbReference type="AlphaFoldDB" id="A0A921HUV2"/>
<dbReference type="EMBL" id="DYWC01000278">
    <property type="protein sequence ID" value="HJF88113.1"/>
    <property type="molecule type" value="Genomic_DNA"/>
</dbReference>
<sequence>MSPQDNDIRLAEAKETLESSLQYLIADAKEYDKGNFIAIKRSVITLRTLFYDSNNNSRSLLTYLNAKNDLQMKSFVTPFQKEVINYNNIYFARFKDRRTKKKYYDTFLFFPGEDKPRTLPFDCWWNEKIITFKDSNDEKDSSLSREQLVKIESNKDGVAHFDANIRGKAPRNYFDFKRGNTGIFIKQISDPLTHLVMVGGDFDPNDTNIIGQDLNLALTRQIVHETLISLIPYFDIPLNYEPNFNHNWLNKLNSIGWKMNVSDK</sequence>
<organism evidence="1 2">
    <name type="scientific">Companilactobacillus farciminis</name>
    <dbReference type="NCBI Taxonomy" id="1612"/>
    <lineage>
        <taxon>Bacteria</taxon>
        <taxon>Bacillati</taxon>
        <taxon>Bacillota</taxon>
        <taxon>Bacilli</taxon>
        <taxon>Lactobacillales</taxon>
        <taxon>Lactobacillaceae</taxon>
        <taxon>Companilactobacillus</taxon>
    </lineage>
</organism>
<evidence type="ECO:0000313" key="2">
    <source>
        <dbReference type="Proteomes" id="UP000747013"/>
    </source>
</evidence>